<dbReference type="GO" id="GO:0031683">
    <property type="term" value="F:G-protein beta/gamma-subunit complex binding"/>
    <property type="evidence" value="ECO:0007669"/>
    <property type="project" value="InterPro"/>
</dbReference>
<dbReference type="InterPro" id="IPR027417">
    <property type="entry name" value="P-loop_NTPase"/>
</dbReference>
<keyword evidence="6" id="KW-0807">Transducer</keyword>
<name>A0A3N0XEX2_ANAGA</name>
<dbReference type="EMBL" id="RJVU01075617">
    <property type="protein sequence ID" value="ROI15937.1"/>
    <property type="molecule type" value="Genomic_DNA"/>
</dbReference>
<evidence type="ECO:0000313" key="9">
    <source>
        <dbReference type="Proteomes" id="UP000281406"/>
    </source>
</evidence>
<dbReference type="FunFam" id="3.40.50.300:FF:000692">
    <property type="entry name" value="Guanine nucleotide-binding protein subunit alpha"/>
    <property type="match status" value="1"/>
</dbReference>
<dbReference type="GO" id="GO:0003924">
    <property type="term" value="F:GTPase activity"/>
    <property type="evidence" value="ECO:0007669"/>
    <property type="project" value="InterPro"/>
</dbReference>
<evidence type="ECO:0000256" key="5">
    <source>
        <dbReference type="ARBA" id="ARBA00023134"/>
    </source>
</evidence>
<organism evidence="8 9">
    <name type="scientific">Anabarilius grahami</name>
    <name type="common">Kanglang fish</name>
    <name type="synonym">Barilius grahami</name>
    <dbReference type="NCBI Taxonomy" id="495550"/>
    <lineage>
        <taxon>Eukaryota</taxon>
        <taxon>Metazoa</taxon>
        <taxon>Chordata</taxon>
        <taxon>Craniata</taxon>
        <taxon>Vertebrata</taxon>
        <taxon>Euteleostomi</taxon>
        <taxon>Actinopterygii</taxon>
        <taxon>Neopterygii</taxon>
        <taxon>Teleostei</taxon>
        <taxon>Ostariophysi</taxon>
        <taxon>Cypriniformes</taxon>
        <taxon>Xenocyprididae</taxon>
        <taxon>Xenocypridinae</taxon>
        <taxon>Xenocypridinae incertae sedis</taxon>
        <taxon>Anabarilius</taxon>
    </lineage>
</organism>
<keyword evidence="9" id="KW-1185">Reference proteome</keyword>
<keyword evidence="2" id="KW-0479">Metal-binding</keyword>
<dbReference type="GO" id="GO:0031526">
    <property type="term" value="C:brush border membrane"/>
    <property type="evidence" value="ECO:0007669"/>
    <property type="project" value="TreeGrafter"/>
</dbReference>
<accession>A0A3N0XEX2</accession>
<proteinExistence type="inferred from homology"/>
<dbReference type="GO" id="GO:0007188">
    <property type="term" value="P:adenylate cyclase-modulating G protein-coupled receptor signaling pathway"/>
    <property type="evidence" value="ECO:0007669"/>
    <property type="project" value="TreeGrafter"/>
</dbReference>
<sequence>MAEKQQAKFTVPAYAVSEGKPGKKRKTVTVQEKAMNKKSLDKQRNKTRVNIGVAFQRWRELRELKGLKNDSLMALFLLDSPFLVAVWRLRKPLSRIFPIKCPIHYIIGSSDYDRISGKYNCLVQSFEYLYNKEMFLNDIIILFFNKMDLLAEKVQTADIRKHFPEFQGDPHRLEDVQEFLIQSFKKRTGNYSRPVFYHMITAVDIENFCDVFKTVEDTVMRRNLKEFPIL</sequence>
<dbReference type="PANTHER" id="PTHR10218">
    <property type="entry name" value="GTP-BINDING PROTEIN ALPHA SUBUNIT"/>
    <property type="match status" value="1"/>
</dbReference>
<dbReference type="GO" id="GO:0031752">
    <property type="term" value="F:D5 dopamine receptor binding"/>
    <property type="evidence" value="ECO:0007669"/>
    <property type="project" value="TreeGrafter"/>
</dbReference>
<dbReference type="GO" id="GO:0005737">
    <property type="term" value="C:cytoplasm"/>
    <property type="evidence" value="ECO:0007669"/>
    <property type="project" value="TreeGrafter"/>
</dbReference>
<dbReference type="InterPro" id="IPR000469">
    <property type="entry name" value="Gprotein_alpha_12/13"/>
</dbReference>
<evidence type="ECO:0000313" key="8">
    <source>
        <dbReference type="EMBL" id="ROI15937.1"/>
    </source>
</evidence>
<comment type="similarity">
    <text evidence="1">Belongs to the G-alpha family. G(12) subfamily.</text>
</comment>
<feature type="binding site" evidence="7">
    <location>
        <begin position="145"/>
        <end position="148"/>
    </location>
    <ligand>
        <name>GTP</name>
        <dbReference type="ChEBI" id="CHEBI:37565"/>
    </ligand>
</feature>
<dbReference type="PRINTS" id="PR00440">
    <property type="entry name" value="GPROTEINA12"/>
</dbReference>
<dbReference type="SMART" id="SM00275">
    <property type="entry name" value="G_alpha"/>
    <property type="match status" value="1"/>
</dbReference>
<evidence type="ECO:0000256" key="6">
    <source>
        <dbReference type="ARBA" id="ARBA00023224"/>
    </source>
</evidence>
<gene>
    <name evidence="8" type="ORF">DPX16_14149</name>
</gene>
<dbReference type="OrthoDB" id="5817230at2759"/>
<evidence type="ECO:0000256" key="2">
    <source>
        <dbReference type="ARBA" id="ARBA00022723"/>
    </source>
</evidence>
<keyword evidence="3 7" id="KW-0547">Nucleotide-binding</keyword>
<dbReference type="PROSITE" id="PS51882">
    <property type="entry name" value="G_ALPHA"/>
    <property type="match status" value="1"/>
</dbReference>
<evidence type="ECO:0000256" key="3">
    <source>
        <dbReference type="ARBA" id="ARBA00022741"/>
    </source>
</evidence>
<keyword evidence="4" id="KW-0460">Magnesium</keyword>
<dbReference type="Proteomes" id="UP000281406">
    <property type="component" value="Unassembled WGS sequence"/>
</dbReference>
<reference evidence="8 9" key="1">
    <citation type="submission" date="2018-10" db="EMBL/GenBank/DDBJ databases">
        <title>Genome assembly for a Yunnan-Guizhou Plateau 3E fish, Anabarilius grahami (Regan), and its evolutionary and genetic applications.</title>
        <authorList>
            <person name="Jiang W."/>
        </authorList>
    </citation>
    <scope>NUCLEOTIDE SEQUENCE [LARGE SCALE GENOMIC DNA]</scope>
    <source>
        <strain evidence="8">AG-KIZ</strain>
        <tissue evidence="8">Muscle</tissue>
    </source>
</reference>
<evidence type="ECO:0000256" key="4">
    <source>
        <dbReference type="ARBA" id="ARBA00022842"/>
    </source>
</evidence>
<dbReference type="Pfam" id="PF00503">
    <property type="entry name" value="G-alpha"/>
    <property type="match status" value="1"/>
</dbReference>
<dbReference type="GO" id="GO:0005834">
    <property type="term" value="C:heterotrimeric G-protein complex"/>
    <property type="evidence" value="ECO:0007669"/>
    <property type="project" value="TreeGrafter"/>
</dbReference>
<dbReference type="GO" id="GO:0046872">
    <property type="term" value="F:metal ion binding"/>
    <property type="evidence" value="ECO:0007669"/>
    <property type="project" value="UniProtKB-KW"/>
</dbReference>
<dbReference type="PANTHER" id="PTHR10218:SF130">
    <property type="entry name" value="GUANINE NUCLEOTIDE-BINDING PROTEIN SUBUNIT ALPHA-12"/>
    <property type="match status" value="1"/>
</dbReference>
<dbReference type="InterPro" id="IPR001019">
    <property type="entry name" value="Gprotein_alpha_su"/>
</dbReference>
<protein>
    <submittedName>
        <fullName evidence="8">Guanine nucleotide-binding protein subunit alpha-12</fullName>
    </submittedName>
</protein>
<evidence type="ECO:0000256" key="1">
    <source>
        <dbReference type="ARBA" id="ARBA00010405"/>
    </source>
</evidence>
<feature type="binding site" evidence="7">
    <location>
        <position position="202"/>
    </location>
    <ligand>
        <name>GTP</name>
        <dbReference type="ChEBI" id="CHEBI:37565"/>
    </ligand>
</feature>
<comment type="caution">
    <text evidence="8">The sequence shown here is derived from an EMBL/GenBank/DDBJ whole genome shotgun (WGS) entry which is preliminary data.</text>
</comment>
<keyword evidence="5 7" id="KW-0342">GTP-binding</keyword>
<dbReference type="GO" id="GO:0007266">
    <property type="term" value="P:Rho protein signal transduction"/>
    <property type="evidence" value="ECO:0007669"/>
    <property type="project" value="InterPro"/>
</dbReference>
<dbReference type="GO" id="GO:0005525">
    <property type="term" value="F:GTP binding"/>
    <property type="evidence" value="ECO:0007669"/>
    <property type="project" value="UniProtKB-KW"/>
</dbReference>
<dbReference type="AlphaFoldDB" id="A0A3N0XEX2"/>
<dbReference type="SUPFAM" id="SSF52540">
    <property type="entry name" value="P-loop containing nucleoside triphosphate hydrolases"/>
    <property type="match status" value="1"/>
</dbReference>
<evidence type="ECO:0000256" key="7">
    <source>
        <dbReference type="PIRSR" id="PIRSR601019-1"/>
    </source>
</evidence>
<dbReference type="Gene3D" id="3.40.50.300">
    <property type="entry name" value="P-loop containing nucleotide triphosphate hydrolases"/>
    <property type="match status" value="1"/>
</dbReference>